<evidence type="ECO:0008006" key="3">
    <source>
        <dbReference type="Google" id="ProtNLM"/>
    </source>
</evidence>
<dbReference type="EMBL" id="BAAATJ010000029">
    <property type="protein sequence ID" value="GAA2413220.1"/>
    <property type="molecule type" value="Genomic_DNA"/>
</dbReference>
<proteinExistence type="predicted"/>
<organism evidence="1 2">
    <name type="scientific">Streptomyces glaucosporus</name>
    <dbReference type="NCBI Taxonomy" id="284044"/>
    <lineage>
        <taxon>Bacteria</taxon>
        <taxon>Bacillati</taxon>
        <taxon>Actinomycetota</taxon>
        <taxon>Actinomycetes</taxon>
        <taxon>Kitasatosporales</taxon>
        <taxon>Streptomycetaceae</taxon>
        <taxon>Streptomyces</taxon>
    </lineage>
</organism>
<evidence type="ECO:0000313" key="2">
    <source>
        <dbReference type="Proteomes" id="UP001500058"/>
    </source>
</evidence>
<protein>
    <recommendedName>
        <fullName evidence="3">Pyruvate formate lyase activating enzyme</fullName>
    </recommendedName>
</protein>
<keyword evidence="2" id="KW-1185">Reference proteome</keyword>
<reference evidence="2" key="1">
    <citation type="journal article" date="2019" name="Int. J. Syst. Evol. Microbiol.">
        <title>The Global Catalogue of Microorganisms (GCM) 10K type strain sequencing project: providing services to taxonomists for standard genome sequencing and annotation.</title>
        <authorList>
            <consortium name="The Broad Institute Genomics Platform"/>
            <consortium name="The Broad Institute Genome Sequencing Center for Infectious Disease"/>
            <person name="Wu L."/>
            <person name="Ma J."/>
        </authorList>
    </citation>
    <scope>NUCLEOTIDE SEQUENCE [LARGE SCALE GENOMIC DNA]</scope>
    <source>
        <strain evidence="2">JCM 6921</strain>
    </source>
</reference>
<dbReference type="RefSeq" id="WP_344633241.1">
    <property type="nucleotide sequence ID" value="NZ_BAAATJ010000029.1"/>
</dbReference>
<name>A0ABP5VW16_9ACTN</name>
<dbReference type="Gene3D" id="3.80.30.10">
    <property type="entry name" value="pyruvate-formate lyase- activating enzyme"/>
    <property type="match status" value="1"/>
</dbReference>
<evidence type="ECO:0000313" key="1">
    <source>
        <dbReference type="EMBL" id="GAA2413220.1"/>
    </source>
</evidence>
<sequence>MWARFVLVPGLTDAPADVEGAAAFTALLGNVSRVDVLPLHKLGTAKREAVGRVFPLAGAPAPTPEQVAAARGIFTAHGLYAV</sequence>
<accession>A0ABP5VW16</accession>
<comment type="caution">
    <text evidence="1">The sequence shown here is derived from an EMBL/GenBank/DDBJ whole genome shotgun (WGS) entry which is preliminary data.</text>
</comment>
<gene>
    <name evidence="1" type="ORF">GCM10010420_48430</name>
</gene>
<dbReference type="Proteomes" id="UP001500058">
    <property type="component" value="Unassembled WGS sequence"/>
</dbReference>